<feature type="chain" id="PRO_5004210261" evidence="2">
    <location>
        <begin position="28"/>
        <end position="365"/>
    </location>
</feature>
<dbReference type="Proteomes" id="UP000001935">
    <property type="component" value="Chromosome"/>
</dbReference>
<evidence type="ECO:0000256" key="2">
    <source>
        <dbReference type="SAM" id="SignalP"/>
    </source>
</evidence>
<gene>
    <name evidence="3" type="ordered locus">Adeh_0242</name>
</gene>
<feature type="compositionally biased region" description="Pro residues" evidence="1">
    <location>
        <begin position="33"/>
        <end position="47"/>
    </location>
</feature>
<dbReference type="EMBL" id="CP000251">
    <property type="protein sequence ID" value="ABC80019.1"/>
    <property type="molecule type" value="Genomic_DNA"/>
</dbReference>
<dbReference type="RefSeq" id="WP_011419302.1">
    <property type="nucleotide sequence ID" value="NC_007760.1"/>
</dbReference>
<protein>
    <submittedName>
        <fullName evidence="3">Uncharacterized protein</fullName>
    </submittedName>
</protein>
<accession>Q2IMI7</accession>
<name>Q2IMI7_ANADE</name>
<reference evidence="3" key="1">
    <citation type="submission" date="2006-01" db="EMBL/GenBank/DDBJ databases">
        <title>Complete sequence of Anaeromyxobacter dehalogenans 2CP-C.</title>
        <authorList>
            <consortium name="US DOE Joint Genome Institute"/>
            <person name="Copeland A."/>
            <person name="Lucas S."/>
            <person name="Lapidus A."/>
            <person name="Barry K."/>
            <person name="Detter J.C."/>
            <person name="Glavina T."/>
            <person name="Hammon N."/>
            <person name="Israni S."/>
            <person name="Pitluck S."/>
            <person name="Brettin T."/>
            <person name="Bruce D."/>
            <person name="Han C."/>
            <person name="Tapia R."/>
            <person name="Gilna P."/>
            <person name="Kiss H."/>
            <person name="Schmutz J."/>
            <person name="Larimer F."/>
            <person name="Land M."/>
            <person name="Kyrpides N."/>
            <person name="Anderson I."/>
            <person name="Sanford R.A."/>
            <person name="Ritalahti K.M."/>
            <person name="Thomas H.S."/>
            <person name="Kirby J.R."/>
            <person name="Zhulin I.B."/>
            <person name="Loeffler F.E."/>
            <person name="Richardson P."/>
        </authorList>
    </citation>
    <scope>NUCLEOTIDE SEQUENCE</scope>
    <source>
        <strain evidence="3">2CP-C</strain>
    </source>
</reference>
<evidence type="ECO:0000313" key="3">
    <source>
        <dbReference type="EMBL" id="ABC80019.1"/>
    </source>
</evidence>
<sequence length="365" mass="37248">MPARHSLAPLACAATLLALLAASPARSAAAQQAPPPAGAPGEPPCEPVKPCEIPDEPAAGPAEPPAELGAEVRRLFDLVACRGAAPAGLDAQVVAAFCAEQRKALEAFRAGPRAQAFEALAPLRPAGLPSSVVVPGGADLLTALGAFPGLKNVTTFSAAPAGDPRVLAGLAPDRLRQGLAAVRAGAQALLRGEGASARGAARAGEFPVQLALFLTALAAEGYEPTGLRSFAVQPDGTLRYLTRAELGAGRAPLASSELTFVRRGDDPRTRTRTHRHVAAELSDAAVARSPGVLAHLAGKGELSVALGAAGASPWRDDHARLRTLLLERAAMVVSSGPRLPAALARQAGLSAEERGPFQVVRRPAR</sequence>
<dbReference type="KEGG" id="ade:Adeh_0242"/>
<keyword evidence="2" id="KW-0732">Signal</keyword>
<feature type="region of interest" description="Disordered" evidence="1">
    <location>
        <begin position="29"/>
        <end position="65"/>
    </location>
</feature>
<organism evidence="3 4">
    <name type="scientific">Anaeromyxobacter dehalogenans (strain 2CP-C)</name>
    <dbReference type="NCBI Taxonomy" id="290397"/>
    <lineage>
        <taxon>Bacteria</taxon>
        <taxon>Pseudomonadati</taxon>
        <taxon>Myxococcota</taxon>
        <taxon>Myxococcia</taxon>
        <taxon>Myxococcales</taxon>
        <taxon>Cystobacterineae</taxon>
        <taxon>Anaeromyxobacteraceae</taxon>
        <taxon>Anaeromyxobacter</taxon>
    </lineage>
</organism>
<dbReference type="AlphaFoldDB" id="Q2IMI7"/>
<dbReference type="eggNOG" id="ENOG5031D2K">
    <property type="taxonomic scope" value="Bacteria"/>
</dbReference>
<proteinExistence type="predicted"/>
<feature type="compositionally biased region" description="Low complexity" evidence="1">
    <location>
        <begin position="56"/>
        <end position="65"/>
    </location>
</feature>
<dbReference type="OrthoDB" id="5507043at2"/>
<feature type="signal peptide" evidence="2">
    <location>
        <begin position="1"/>
        <end position="27"/>
    </location>
</feature>
<dbReference type="HOGENOM" id="CLU_757887_0_0_7"/>
<evidence type="ECO:0000256" key="1">
    <source>
        <dbReference type="SAM" id="MobiDB-lite"/>
    </source>
</evidence>
<evidence type="ECO:0000313" key="4">
    <source>
        <dbReference type="Proteomes" id="UP000001935"/>
    </source>
</evidence>
<dbReference type="STRING" id="290397.Adeh_0242"/>